<protein>
    <submittedName>
        <fullName evidence="1">Uncharacterized protein</fullName>
    </submittedName>
</protein>
<dbReference type="AlphaFoldDB" id="A0A397SGA4"/>
<gene>
    <name evidence="1" type="ORF">C1645_833349</name>
</gene>
<reference evidence="1 2" key="1">
    <citation type="submission" date="2018-06" db="EMBL/GenBank/DDBJ databases">
        <title>Comparative genomics reveals the genomic features of Rhizophagus irregularis, R. cerebriforme, R. diaphanum and Gigaspora rosea, and their symbiotic lifestyle signature.</title>
        <authorList>
            <person name="Morin E."/>
            <person name="San Clemente H."/>
            <person name="Chen E.C.H."/>
            <person name="De La Providencia I."/>
            <person name="Hainaut M."/>
            <person name="Kuo A."/>
            <person name="Kohler A."/>
            <person name="Murat C."/>
            <person name="Tang N."/>
            <person name="Roy S."/>
            <person name="Loubradou J."/>
            <person name="Henrissat B."/>
            <person name="Grigoriev I.V."/>
            <person name="Corradi N."/>
            <person name="Roux C."/>
            <person name="Martin F.M."/>
        </authorList>
    </citation>
    <scope>NUCLEOTIDE SEQUENCE [LARGE SCALE GENOMIC DNA]</scope>
    <source>
        <strain evidence="1 2">DAOM 227022</strain>
    </source>
</reference>
<dbReference type="EMBL" id="QKYT01000546">
    <property type="protein sequence ID" value="RIA83736.1"/>
    <property type="molecule type" value="Genomic_DNA"/>
</dbReference>
<name>A0A397SGA4_9GLOM</name>
<proteinExistence type="predicted"/>
<dbReference type="Proteomes" id="UP000265703">
    <property type="component" value="Unassembled WGS sequence"/>
</dbReference>
<keyword evidence="2" id="KW-1185">Reference proteome</keyword>
<sequence>MNLGIENFTSNINKPNLQYYNINNLNFIEEEYVSDFNNINNDKYVKLDDINEDLDDLISEKDMFEDNNTARQLSTTLNETDNIDDFILELDSNFDDESVVSMATDITNEVQLIEISEPTKLTKFTMYVLIDNFNGEIRSCGSSQNLHCVKNIFGTWEIDSEMVHRQCDQHSWTLVGRNLQVPCCGQYHCTSLTEICPILYPGLSNKKARYICTSCYKKHGGHIHQRSGIKGKVSQNCQKDSSHKNDITESLRLIANWLLYVAEYESPNFQEQLSPAFKLNKLDFFNCEYKKFSEKESFEFGQGMAKTILKNRKNINNNKKLFENPDSLIEHYNAFPLLLSEFFLDLVNTLQLSKFKEVNRKKQSHGKLTTSFDPNSTIKTNVYNFSKPKLITLLQQLLTTIHAVAHTQRHERKLENRRIMTANPCERLWVGDNIWNIGVIDNIDFKEKTFAYSNIFDQTRNTTHVTLRIVFQYKMPNSISALLSNVFSISDISTLKLWGDNIKSQQFILNFHQIFKDFLQFSGSGNSFKYSQNFDLPDIYQQIINGTELECQLPPANVVILETGNKPSSNEGIFEACDMFLQDFSLNNNKYIDRVVQMRTVAF</sequence>
<comment type="caution">
    <text evidence="1">The sequence shown here is derived from an EMBL/GenBank/DDBJ whole genome shotgun (WGS) entry which is preliminary data.</text>
</comment>
<evidence type="ECO:0000313" key="1">
    <source>
        <dbReference type="EMBL" id="RIA83736.1"/>
    </source>
</evidence>
<dbReference type="OrthoDB" id="2448759at2759"/>
<organism evidence="1 2">
    <name type="scientific">Glomus cerebriforme</name>
    <dbReference type="NCBI Taxonomy" id="658196"/>
    <lineage>
        <taxon>Eukaryota</taxon>
        <taxon>Fungi</taxon>
        <taxon>Fungi incertae sedis</taxon>
        <taxon>Mucoromycota</taxon>
        <taxon>Glomeromycotina</taxon>
        <taxon>Glomeromycetes</taxon>
        <taxon>Glomerales</taxon>
        <taxon>Glomeraceae</taxon>
        <taxon>Glomus</taxon>
    </lineage>
</organism>
<accession>A0A397SGA4</accession>
<evidence type="ECO:0000313" key="2">
    <source>
        <dbReference type="Proteomes" id="UP000265703"/>
    </source>
</evidence>